<evidence type="ECO:0000256" key="5">
    <source>
        <dbReference type="RuleBase" id="RU369044"/>
    </source>
</evidence>
<evidence type="ECO:0000256" key="2">
    <source>
        <dbReference type="ARBA" id="ARBA00022737"/>
    </source>
</evidence>
<dbReference type="GeneTree" id="ENSGT00730000111539"/>
<reference evidence="6" key="3">
    <citation type="submission" date="2025-09" db="UniProtKB">
        <authorList>
            <consortium name="Ensembl"/>
        </authorList>
    </citation>
    <scope>IDENTIFICATION</scope>
    <source>
        <strain evidence="6">2N</strain>
    </source>
</reference>
<dbReference type="Pfam" id="PF05287">
    <property type="entry name" value="PMG"/>
    <property type="match status" value="1"/>
</dbReference>
<evidence type="ECO:0000313" key="7">
    <source>
        <dbReference type="Proteomes" id="UP000005447"/>
    </source>
</evidence>
<keyword evidence="2" id="KW-0677">Repeat</keyword>
<name>A0A286XLB3_CAVPO</name>
<dbReference type="GO" id="GO:0005829">
    <property type="term" value="C:cytosol"/>
    <property type="evidence" value="ECO:0007669"/>
    <property type="project" value="UniProtKB-ARBA"/>
</dbReference>
<evidence type="ECO:0000256" key="3">
    <source>
        <dbReference type="ARBA" id="ARBA00022744"/>
    </source>
</evidence>
<keyword evidence="3 5" id="KW-0416">Keratin</keyword>
<dbReference type="InParanoid" id="A0A286XLB3"/>
<comment type="function">
    <text evidence="1 5">In the hair cortex, hair keratin intermediate filaments are embedded in an interfilamentous matrix, consisting of hair keratin-associated proteins (KRTAP), which are essential for the formation of a rigid and resistant hair shaft through their extensive disulfide bond cross-linking with abundant cysteine residues of hair keratins. The matrix proteins include the high-sulfur and high-glycine-tyrosine keratins.</text>
</comment>
<sequence>MPQSYCQSLRSSYNPPQLSAIVHGSDATSFGDGICLPSTCYSRTWLLDNFQETHNETTSRPLTRREQDHFTEDTCVQSSRLPTIFQTTCSNSKPSERTQEVLAVSENVSQSCQSGSSQQASFGTQLSQPENHMAQCSALKTSVSQSCQTLEYESRQCQCQVSESSACSPLVSVSPEPQLLESSSTYESACCVTGGLQMPSK</sequence>
<dbReference type="Bgee" id="ENSCPOG00000038819">
    <property type="expression patterns" value="Expressed in zone of skin"/>
</dbReference>
<accession>A0A286XLB3</accession>
<dbReference type="GO" id="GO:0005198">
    <property type="term" value="F:structural molecule activity"/>
    <property type="evidence" value="ECO:0007669"/>
    <property type="project" value="InterPro"/>
</dbReference>
<dbReference type="GO" id="GO:0045095">
    <property type="term" value="C:keratin filament"/>
    <property type="evidence" value="ECO:0007669"/>
    <property type="project" value="UniProtKB-UniRule"/>
</dbReference>
<comment type="similarity">
    <text evidence="4 5">Belongs to the PMG family.</text>
</comment>
<dbReference type="Proteomes" id="UP000005447">
    <property type="component" value="Unassembled WGS sequence"/>
</dbReference>
<evidence type="ECO:0000256" key="4">
    <source>
        <dbReference type="ARBA" id="ARBA00034495"/>
    </source>
</evidence>
<proteinExistence type="inferred from homology"/>
<organism evidence="6 7">
    <name type="scientific">Cavia porcellus</name>
    <name type="common">Guinea pig</name>
    <dbReference type="NCBI Taxonomy" id="10141"/>
    <lineage>
        <taxon>Eukaryota</taxon>
        <taxon>Metazoa</taxon>
        <taxon>Chordata</taxon>
        <taxon>Craniata</taxon>
        <taxon>Vertebrata</taxon>
        <taxon>Euteleostomi</taxon>
        <taxon>Mammalia</taxon>
        <taxon>Eutheria</taxon>
        <taxon>Euarchontoglires</taxon>
        <taxon>Glires</taxon>
        <taxon>Rodentia</taxon>
        <taxon>Hystricomorpha</taxon>
        <taxon>Caviidae</taxon>
        <taxon>Cavia</taxon>
    </lineage>
</organism>
<reference evidence="6" key="2">
    <citation type="submission" date="2025-08" db="UniProtKB">
        <authorList>
            <consortium name="Ensembl"/>
        </authorList>
    </citation>
    <scope>IDENTIFICATION</scope>
    <source>
        <strain evidence="6">2N</strain>
    </source>
</reference>
<evidence type="ECO:0000313" key="6">
    <source>
        <dbReference type="Ensembl" id="ENSCPOP00000026191.1"/>
    </source>
</evidence>
<protein>
    <recommendedName>
        <fullName evidence="5">Keratin-associated protein</fullName>
    </recommendedName>
</protein>
<dbReference type="InterPro" id="IPR007659">
    <property type="entry name" value="Keratin_matx"/>
</dbReference>
<dbReference type="STRING" id="10141.ENSCPOP00000026191"/>
<dbReference type="AlphaFoldDB" id="A0A286XLB3"/>
<dbReference type="OMA" id="SFHNAPP"/>
<dbReference type="EMBL" id="AAKN02041990">
    <property type="status" value="NOT_ANNOTATED_CDS"/>
    <property type="molecule type" value="Genomic_DNA"/>
</dbReference>
<gene>
    <name evidence="6" type="primary">KRTAP27-1</name>
</gene>
<evidence type="ECO:0000256" key="1">
    <source>
        <dbReference type="ARBA" id="ARBA00003327"/>
    </source>
</evidence>
<keyword evidence="7" id="KW-1185">Reference proteome</keyword>
<dbReference type="PANTHER" id="PTHR23260">
    <property type="entry name" value="KERATIN ASSOCIATED PROTEIN 3-3-RELATED"/>
    <property type="match status" value="1"/>
</dbReference>
<dbReference type="VEuPathDB" id="HostDB:ENSCPOG00000038819"/>
<reference evidence="7" key="1">
    <citation type="journal article" date="2011" name="Nature">
        <title>A high-resolution map of human evolutionary constraint using 29 mammals.</title>
        <authorList>
            <person name="Lindblad-Toh K."/>
            <person name="Garber M."/>
            <person name="Zuk O."/>
            <person name="Lin M.F."/>
            <person name="Parker B.J."/>
            <person name="Washietl S."/>
            <person name="Kheradpour P."/>
            <person name="Ernst J."/>
            <person name="Jordan G."/>
            <person name="Mauceli E."/>
            <person name="Ward L.D."/>
            <person name="Lowe C.B."/>
            <person name="Holloway A.K."/>
            <person name="Clamp M."/>
            <person name="Gnerre S."/>
            <person name="Alfoldi J."/>
            <person name="Beal K."/>
            <person name="Chang J."/>
            <person name="Clawson H."/>
            <person name="Cuff J."/>
            <person name="Di Palma F."/>
            <person name="Fitzgerald S."/>
            <person name="Flicek P."/>
            <person name="Guttman M."/>
            <person name="Hubisz M.J."/>
            <person name="Jaffe D.B."/>
            <person name="Jungreis I."/>
            <person name="Kent W.J."/>
            <person name="Kostka D."/>
            <person name="Lara M."/>
            <person name="Martins A.L."/>
            <person name="Massingham T."/>
            <person name="Moltke I."/>
            <person name="Raney B.J."/>
            <person name="Rasmussen M.D."/>
            <person name="Robinson J."/>
            <person name="Stark A."/>
            <person name="Vilella A.J."/>
            <person name="Wen J."/>
            <person name="Xie X."/>
            <person name="Zody M.C."/>
            <person name="Baldwin J."/>
            <person name="Bloom T."/>
            <person name="Chin C.W."/>
            <person name="Heiman D."/>
            <person name="Nicol R."/>
            <person name="Nusbaum C."/>
            <person name="Young S."/>
            <person name="Wilkinson J."/>
            <person name="Worley K.C."/>
            <person name="Kovar C.L."/>
            <person name="Muzny D.M."/>
            <person name="Gibbs R.A."/>
            <person name="Cree A."/>
            <person name="Dihn H.H."/>
            <person name="Fowler G."/>
            <person name="Jhangiani S."/>
            <person name="Joshi V."/>
            <person name="Lee S."/>
            <person name="Lewis L.R."/>
            <person name="Nazareth L.V."/>
            <person name="Okwuonu G."/>
            <person name="Santibanez J."/>
            <person name="Warren W.C."/>
            <person name="Mardis E.R."/>
            <person name="Weinstock G.M."/>
            <person name="Wilson R.K."/>
            <person name="Delehaunty K."/>
            <person name="Dooling D."/>
            <person name="Fronik C."/>
            <person name="Fulton L."/>
            <person name="Fulton B."/>
            <person name="Graves T."/>
            <person name="Minx P."/>
            <person name="Sodergren E."/>
            <person name="Birney E."/>
            <person name="Margulies E.H."/>
            <person name="Herrero J."/>
            <person name="Green E.D."/>
            <person name="Haussler D."/>
            <person name="Siepel A."/>
            <person name="Goldman N."/>
            <person name="Pollard K.S."/>
            <person name="Pedersen J.S."/>
            <person name="Lander E.S."/>
            <person name="Kellis M."/>
        </authorList>
    </citation>
    <scope>NUCLEOTIDE SEQUENCE [LARGE SCALE GENOMIC DNA]</scope>
    <source>
        <strain evidence="7">2N</strain>
    </source>
</reference>
<dbReference type="PANTHER" id="PTHR23260:SF8">
    <property type="entry name" value="KERATIN-ASSOCIATED PROTEIN"/>
    <property type="match status" value="1"/>
</dbReference>
<dbReference type="Ensembl" id="ENSCPOT00000041970.1">
    <property type="protein sequence ID" value="ENSCPOP00000026191.1"/>
    <property type="gene ID" value="ENSCPOG00000038819.1"/>
</dbReference>
<comment type="subunit">
    <text evidence="5">Interacts with hair keratins.</text>
</comment>
<dbReference type="eggNOG" id="KOG4726">
    <property type="taxonomic scope" value="Eukaryota"/>
</dbReference>
<dbReference type="InterPro" id="IPR007951">
    <property type="entry name" value="KRTAP_PMG"/>
</dbReference>